<dbReference type="InterPro" id="IPR017941">
    <property type="entry name" value="Rieske_2Fe-2S"/>
</dbReference>
<dbReference type="eggNOG" id="COG0723">
    <property type="taxonomic scope" value="Bacteria"/>
</dbReference>
<evidence type="ECO:0000256" key="5">
    <source>
        <dbReference type="ARBA" id="ARBA00023004"/>
    </source>
</evidence>
<dbReference type="GO" id="GO:0016020">
    <property type="term" value="C:membrane"/>
    <property type="evidence" value="ECO:0007669"/>
    <property type="project" value="InterPro"/>
</dbReference>
<feature type="domain" description="Rieske" evidence="11">
    <location>
        <begin position="114"/>
        <end position="206"/>
    </location>
</feature>
<dbReference type="InterPro" id="IPR014349">
    <property type="entry name" value="Rieske_Fe-S_prot"/>
</dbReference>
<dbReference type="EMBL" id="CP000667">
    <property type="protein sequence ID" value="ABP54120.1"/>
    <property type="molecule type" value="Genomic_DNA"/>
</dbReference>
<dbReference type="InterPro" id="IPR036922">
    <property type="entry name" value="Rieske_2Fe-2S_sf"/>
</dbReference>
<dbReference type="KEGG" id="stp:Strop_1655"/>
<dbReference type="HOGENOM" id="CLU_055690_1_4_11"/>
<keyword evidence="5" id="KW-0408">Iron</keyword>
<dbReference type="PRINTS" id="PR00162">
    <property type="entry name" value="RIESKE"/>
</dbReference>
<keyword evidence="13" id="KW-1185">Reference proteome</keyword>
<evidence type="ECO:0000256" key="4">
    <source>
        <dbReference type="ARBA" id="ARBA00022723"/>
    </source>
</evidence>
<dbReference type="GO" id="GO:0051537">
    <property type="term" value="F:2 iron, 2 sulfur cluster binding"/>
    <property type="evidence" value="ECO:0007669"/>
    <property type="project" value="UniProtKB-KW"/>
</dbReference>
<dbReference type="GO" id="GO:0004497">
    <property type="term" value="F:monooxygenase activity"/>
    <property type="evidence" value="ECO:0007669"/>
    <property type="project" value="UniProtKB-ARBA"/>
</dbReference>
<accession>A4X5H0</accession>
<dbReference type="AlphaFoldDB" id="A4X5H0"/>
<proteinExistence type="predicted"/>
<evidence type="ECO:0000256" key="2">
    <source>
        <dbReference type="ARBA" id="ARBA00015816"/>
    </source>
</evidence>
<evidence type="ECO:0000256" key="1">
    <source>
        <dbReference type="ARBA" id="ARBA00002494"/>
    </source>
</evidence>
<organism evidence="12 13">
    <name type="scientific">Salinispora tropica (strain ATCC BAA-916 / DSM 44818 / JCM 13857 / NBRC 105044 / CNB-440)</name>
    <dbReference type="NCBI Taxonomy" id="369723"/>
    <lineage>
        <taxon>Bacteria</taxon>
        <taxon>Bacillati</taxon>
        <taxon>Actinomycetota</taxon>
        <taxon>Actinomycetes</taxon>
        <taxon>Micromonosporales</taxon>
        <taxon>Micromonosporaceae</taxon>
        <taxon>Salinispora</taxon>
    </lineage>
</organism>
<dbReference type="FunFam" id="2.102.10.10:FF:000016">
    <property type="entry name" value="Nitrite reductase/ring-hydroxylating ferredoxin subunit"/>
    <property type="match status" value="1"/>
</dbReference>
<keyword evidence="4" id="KW-0479">Metal-binding</keyword>
<feature type="region of interest" description="Disordered" evidence="10">
    <location>
        <begin position="1"/>
        <end position="57"/>
    </location>
</feature>
<evidence type="ECO:0000259" key="11">
    <source>
        <dbReference type="PROSITE" id="PS51296"/>
    </source>
</evidence>
<evidence type="ECO:0000256" key="7">
    <source>
        <dbReference type="ARBA" id="ARBA00023157"/>
    </source>
</evidence>
<dbReference type="CDD" id="cd03467">
    <property type="entry name" value="Rieske"/>
    <property type="match status" value="1"/>
</dbReference>
<dbReference type="Gene3D" id="2.102.10.10">
    <property type="entry name" value="Rieske [2Fe-2S] iron-sulphur domain"/>
    <property type="match status" value="1"/>
</dbReference>
<keyword evidence="3" id="KW-0001">2Fe-2S</keyword>
<evidence type="ECO:0000256" key="10">
    <source>
        <dbReference type="SAM" id="MobiDB-lite"/>
    </source>
</evidence>
<evidence type="ECO:0000313" key="13">
    <source>
        <dbReference type="Proteomes" id="UP000000235"/>
    </source>
</evidence>
<name>A4X5H0_SALTO</name>
<reference evidence="13" key="1">
    <citation type="journal article" date="2007" name="Proc. Natl. Acad. Sci. U.S.A.">
        <title>Genome sequencing reveals complex secondary metabolome in the marine actinomycete Salinispora tropica.</title>
        <authorList>
            <person name="Udwary D.W."/>
            <person name="Zeigler L."/>
            <person name="Asolkar R.N."/>
            <person name="Singan V."/>
            <person name="Lapidus A."/>
            <person name="Fenical W."/>
            <person name="Jensen P.R."/>
            <person name="Moore B.S."/>
        </authorList>
    </citation>
    <scope>NUCLEOTIDE SEQUENCE [LARGE SCALE GENOMIC DNA]</scope>
    <source>
        <strain evidence="13">ATCC BAA-916 / DSM 44818 / CNB-440</strain>
    </source>
</reference>
<dbReference type="PATRIC" id="fig|369723.5.peg.1697"/>
<evidence type="ECO:0000256" key="9">
    <source>
        <dbReference type="ARBA" id="ARBA00034078"/>
    </source>
</evidence>
<dbReference type="PROSITE" id="PS51296">
    <property type="entry name" value="RIESKE"/>
    <property type="match status" value="1"/>
</dbReference>
<dbReference type="GO" id="GO:0016705">
    <property type="term" value="F:oxidoreductase activity, acting on paired donors, with incorporation or reduction of molecular oxygen"/>
    <property type="evidence" value="ECO:0007669"/>
    <property type="project" value="UniProtKB-ARBA"/>
</dbReference>
<dbReference type="GO" id="GO:0046872">
    <property type="term" value="F:metal ion binding"/>
    <property type="evidence" value="ECO:0007669"/>
    <property type="project" value="UniProtKB-KW"/>
</dbReference>
<evidence type="ECO:0000313" key="12">
    <source>
        <dbReference type="EMBL" id="ABP54120.1"/>
    </source>
</evidence>
<dbReference type="PANTHER" id="PTHR10134">
    <property type="entry name" value="CYTOCHROME B-C1 COMPLEX SUBUNIT RIESKE, MITOCHONDRIAL"/>
    <property type="match status" value="1"/>
</dbReference>
<dbReference type="STRING" id="369723.Strop_1655"/>
<protein>
    <recommendedName>
        <fullName evidence="2">Cytochrome bc1 complex Rieske iron-sulfur subunit</fullName>
    </recommendedName>
    <alternativeName>
        <fullName evidence="8">Cytochrome bc1 reductase complex subunit QcrA</fullName>
    </alternativeName>
</protein>
<evidence type="ECO:0000256" key="6">
    <source>
        <dbReference type="ARBA" id="ARBA00023014"/>
    </source>
</evidence>
<gene>
    <name evidence="12" type="ordered locus">Strop_1655</name>
</gene>
<keyword evidence="7" id="KW-1015">Disulfide bond</keyword>
<comment type="cofactor">
    <cofactor evidence="9">
        <name>[2Fe-2S] cluster</name>
        <dbReference type="ChEBI" id="CHEBI:190135"/>
    </cofactor>
</comment>
<evidence type="ECO:0000256" key="3">
    <source>
        <dbReference type="ARBA" id="ARBA00022714"/>
    </source>
</evidence>
<dbReference type="Pfam" id="PF00355">
    <property type="entry name" value="Rieske"/>
    <property type="match status" value="1"/>
</dbReference>
<sequence>MSESRTAAGRPGGELARNGRPAAEVGSEAYGPDGLGPDVTTRPGPLDGQDRGRPGACSSRRRLLAGVGATGAVVLSGCATYDSSAPATNGGGNTGGGDGTAVGSDAGDAASGGQVLAQATDVPVGGGTILADAGVVITQPQEGTFKGFSATCTHQGCTVAEVSDGTINCPCHGSRFSVADGSVVGGPAPRSLDPRDVVVEGSDIRLA</sequence>
<dbReference type="RefSeq" id="WP_011905552.1">
    <property type="nucleotide sequence ID" value="NC_009380.1"/>
</dbReference>
<dbReference type="SUPFAM" id="SSF50022">
    <property type="entry name" value="ISP domain"/>
    <property type="match status" value="1"/>
</dbReference>
<dbReference type="InterPro" id="IPR005805">
    <property type="entry name" value="Rieske_Fe-S_prot_C"/>
</dbReference>
<comment type="function">
    <text evidence="1">Iron-sulfur subunit of the cytochrome bc1 complex, an essential component of the respiratory electron transport chain required for ATP synthesis. The bc1 complex catalyzes the oxidation of menaquinol and the reduction of cytochrome c in the respiratory chain. The bc1 complex operates through a Q-cycle mechanism that couples electron transfer to generation of the proton gradient that drives ATP synthesis.</text>
</comment>
<keyword evidence="6" id="KW-0411">Iron-sulfur</keyword>
<evidence type="ECO:0000256" key="8">
    <source>
        <dbReference type="ARBA" id="ARBA00029586"/>
    </source>
</evidence>
<dbReference type="Proteomes" id="UP000000235">
    <property type="component" value="Chromosome"/>
</dbReference>